<dbReference type="AlphaFoldDB" id="A0A835LEW7"/>
<organism evidence="2 3">
    <name type="scientific">Coptis chinensis</name>
    <dbReference type="NCBI Taxonomy" id="261450"/>
    <lineage>
        <taxon>Eukaryota</taxon>
        <taxon>Viridiplantae</taxon>
        <taxon>Streptophyta</taxon>
        <taxon>Embryophyta</taxon>
        <taxon>Tracheophyta</taxon>
        <taxon>Spermatophyta</taxon>
        <taxon>Magnoliopsida</taxon>
        <taxon>Ranunculales</taxon>
        <taxon>Ranunculaceae</taxon>
        <taxon>Coptidoideae</taxon>
        <taxon>Coptis</taxon>
    </lineage>
</organism>
<gene>
    <name evidence="2" type="ORF">IFM89_019277</name>
</gene>
<name>A0A835LEW7_9MAGN</name>
<dbReference type="PANTHER" id="PTHR31790">
    <property type="entry name" value="OS02G0783600 PROTEIN"/>
    <property type="match status" value="1"/>
</dbReference>
<reference evidence="2 3" key="1">
    <citation type="submission" date="2020-10" db="EMBL/GenBank/DDBJ databases">
        <title>The Coptis chinensis genome and diversification of protoberbering-type alkaloids.</title>
        <authorList>
            <person name="Wang B."/>
            <person name="Shu S."/>
            <person name="Song C."/>
            <person name="Liu Y."/>
        </authorList>
    </citation>
    <scope>NUCLEOTIDE SEQUENCE [LARGE SCALE GENOMIC DNA]</scope>
    <source>
        <strain evidence="2">HL-2020</strain>
        <tissue evidence="2">Leaf</tissue>
    </source>
</reference>
<dbReference type="OrthoDB" id="1932945at2759"/>
<dbReference type="Pfam" id="PF08268">
    <property type="entry name" value="FBA_3"/>
    <property type="match status" value="1"/>
</dbReference>
<dbReference type="PANTHER" id="PTHR31790:SF526">
    <property type="entry name" value="OS12G0618150 PROTEIN"/>
    <property type="match status" value="1"/>
</dbReference>
<proteinExistence type="predicted"/>
<evidence type="ECO:0000259" key="1">
    <source>
        <dbReference type="Pfam" id="PF08268"/>
    </source>
</evidence>
<dbReference type="NCBIfam" id="TIGR01640">
    <property type="entry name" value="F_box_assoc_1"/>
    <property type="match status" value="1"/>
</dbReference>
<dbReference type="InterPro" id="IPR017451">
    <property type="entry name" value="F-box-assoc_interact_dom"/>
</dbReference>
<feature type="domain" description="F-box associated beta-propeller type 3" evidence="1">
    <location>
        <begin position="31"/>
        <end position="312"/>
    </location>
</feature>
<sequence length="352" mass="40255">MHNSRIIFTTTSNRINARTRLSSLEYDVACSVATTYEISFLPKLIMVGSCNGLVCLSDYKTFMAICNPSTTEYVEVSFGLVEQVPGRCYRIFDLGFGHDPLTNTYKVVRVDITYSKRTDVSIDVNDCKILVYTLGTKEWRRIETTCRFSTSGGRVYVNGALHWFTMADYCRWDDKHYFYKCIMAFNIGREELYEVPNVHRYHASKTKTTDRTHHLAVLQGCLSKITLYSDKGFTNTDIWLMKDYGVKDSWTKLLSIAFPVEVGCKIKPLVVRQQGGILLEPKIRYGDKKRYLYAYDPITCSVNEYRVGGVVNWINVSTYVESLVSIASFSDGTHTYEETKEEGNTEVGVENE</sequence>
<comment type="caution">
    <text evidence="2">The sequence shown here is derived from an EMBL/GenBank/DDBJ whole genome shotgun (WGS) entry which is preliminary data.</text>
</comment>
<dbReference type="InterPro" id="IPR052361">
    <property type="entry name" value="F-box_domain"/>
</dbReference>
<protein>
    <recommendedName>
        <fullName evidence="1">F-box associated beta-propeller type 3 domain-containing protein</fullName>
    </recommendedName>
</protein>
<keyword evidence="3" id="KW-1185">Reference proteome</keyword>
<evidence type="ECO:0000313" key="3">
    <source>
        <dbReference type="Proteomes" id="UP000631114"/>
    </source>
</evidence>
<dbReference type="EMBL" id="JADFTS010000008">
    <property type="protein sequence ID" value="KAF9592973.1"/>
    <property type="molecule type" value="Genomic_DNA"/>
</dbReference>
<dbReference type="InterPro" id="IPR013187">
    <property type="entry name" value="F-box-assoc_dom_typ3"/>
</dbReference>
<evidence type="ECO:0000313" key="2">
    <source>
        <dbReference type="EMBL" id="KAF9592973.1"/>
    </source>
</evidence>
<accession>A0A835LEW7</accession>
<dbReference type="Proteomes" id="UP000631114">
    <property type="component" value="Unassembled WGS sequence"/>
</dbReference>